<organism evidence="1">
    <name type="scientific">hydrothermal vent metagenome</name>
    <dbReference type="NCBI Taxonomy" id="652676"/>
    <lineage>
        <taxon>unclassified sequences</taxon>
        <taxon>metagenomes</taxon>
        <taxon>ecological metagenomes</taxon>
    </lineage>
</organism>
<gene>
    <name evidence="1" type="ORF">MNBD_BACTEROID07-939</name>
</gene>
<sequence>MKAQDFNKLFDAVIAAYHIKDSVDQAFNNPHPKKNLLAFRRRNTMLLPVLFSVVLVPLKPGAFQQEVEYVH</sequence>
<accession>A0A3B0UH20</accession>
<protein>
    <submittedName>
        <fullName evidence="1">Uncharacterized protein</fullName>
    </submittedName>
</protein>
<proteinExistence type="predicted"/>
<dbReference type="EMBL" id="UOET01000442">
    <property type="protein sequence ID" value="VAW29888.1"/>
    <property type="molecule type" value="Genomic_DNA"/>
</dbReference>
<reference evidence="1" key="1">
    <citation type="submission" date="2018-06" db="EMBL/GenBank/DDBJ databases">
        <authorList>
            <person name="Zhirakovskaya E."/>
        </authorList>
    </citation>
    <scope>NUCLEOTIDE SEQUENCE</scope>
</reference>
<dbReference type="AlphaFoldDB" id="A0A3B0UH20"/>
<evidence type="ECO:0000313" key="1">
    <source>
        <dbReference type="EMBL" id="VAW29888.1"/>
    </source>
</evidence>
<name>A0A3B0UH20_9ZZZZ</name>